<organism evidence="2">
    <name type="scientific">Lepeophtheirus salmonis</name>
    <name type="common">Salmon louse</name>
    <name type="synonym">Caligus salmonis</name>
    <dbReference type="NCBI Taxonomy" id="72036"/>
    <lineage>
        <taxon>Eukaryota</taxon>
        <taxon>Metazoa</taxon>
        <taxon>Ecdysozoa</taxon>
        <taxon>Arthropoda</taxon>
        <taxon>Crustacea</taxon>
        <taxon>Multicrustacea</taxon>
        <taxon>Hexanauplia</taxon>
        <taxon>Copepoda</taxon>
        <taxon>Siphonostomatoida</taxon>
        <taxon>Caligidae</taxon>
        <taxon>Lepeophtheirus</taxon>
    </lineage>
</organism>
<name>A0A0K2UQW5_LEPSM</name>
<sequence>MLSLNFFLRLFRVGEWETGLSSRDNKLISEKESFINRDVGGTGDSTLSGSGFSRMGSSTGKEVEGLSTVIGGTGMSISLSSSQGSSSSDTKYWGWSSETGFISCSWGRRYASTEE</sequence>
<reference evidence="2" key="1">
    <citation type="submission" date="2014-05" db="EMBL/GenBank/DDBJ databases">
        <authorList>
            <person name="Chronopoulou M."/>
        </authorList>
    </citation>
    <scope>NUCLEOTIDE SEQUENCE</scope>
    <source>
        <tissue evidence="2">Whole organism</tissue>
    </source>
</reference>
<feature type="compositionally biased region" description="Low complexity" evidence="1">
    <location>
        <begin position="44"/>
        <end position="53"/>
    </location>
</feature>
<evidence type="ECO:0000256" key="1">
    <source>
        <dbReference type="SAM" id="MobiDB-lite"/>
    </source>
</evidence>
<accession>A0A0K2UQW5</accession>
<dbReference type="AlphaFoldDB" id="A0A0K2UQW5"/>
<proteinExistence type="predicted"/>
<dbReference type="EMBL" id="HACA01023089">
    <property type="protein sequence ID" value="CDW40450.1"/>
    <property type="molecule type" value="Transcribed_RNA"/>
</dbReference>
<protein>
    <submittedName>
        <fullName evidence="2">Uncharacterized protein</fullName>
    </submittedName>
</protein>
<evidence type="ECO:0000313" key="2">
    <source>
        <dbReference type="EMBL" id="CDW40450.1"/>
    </source>
</evidence>
<feature type="region of interest" description="Disordered" evidence="1">
    <location>
        <begin position="39"/>
        <end position="60"/>
    </location>
</feature>